<dbReference type="RefSeq" id="WP_065491454.1">
    <property type="nucleotide sequence ID" value="NZ_CP009111.1"/>
</dbReference>
<dbReference type="EMBL" id="CP009111">
    <property type="protein sequence ID" value="ANS28830.1"/>
    <property type="molecule type" value="Genomic_DNA"/>
</dbReference>
<evidence type="ECO:0000259" key="3">
    <source>
        <dbReference type="Pfam" id="PF01361"/>
    </source>
</evidence>
<feature type="domain" description="4-oxalocrotonate tautomerase-like" evidence="3">
    <location>
        <begin position="2"/>
        <end position="60"/>
    </location>
</feature>
<name>A0A1B1K878_RHOOP</name>
<protein>
    <recommendedName>
        <fullName evidence="3">4-oxalocrotonate tautomerase-like domain-containing protein</fullName>
    </recommendedName>
</protein>
<evidence type="ECO:0000256" key="2">
    <source>
        <dbReference type="ARBA" id="ARBA00023235"/>
    </source>
</evidence>
<proteinExistence type="inferred from homology"/>
<dbReference type="Gene3D" id="3.30.429.10">
    <property type="entry name" value="Macrophage Migration Inhibitory Factor"/>
    <property type="match status" value="1"/>
</dbReference>
<dbReference type="SUPFAM" id="SSF55331">
    <property type="entry name" value="Tautomerase/MIF"/>
    <property type="match status" value="1"/>
</dbReference>
<dbReference type="Proteomes" id="UP000186108">
    <property type="component" value="Chromosome"/>
</dbReference>
<dbReference type="PANTHER" id="PTHR35530">
    <property type="entry name" value="TAUTOMERASE-RELATED"/>
    <property type="match status" value="1"/>
</dbReference>
<dbReference type="PANTHER" id="PTHR35530:SF2">
    <property type="entry name" value="BSL4019 PROTEIN"/>
    <property type="match status" value="1"/>
</dbReference>
<evidence type="ECO:0000313" key="4">
    <source>
        <dbReference type="EMBL" id="ANS28830.1"/>
    </source>
</evidence>
<dbReference type="InterPro" id="IPR004370">
    <property type="entry name" value="4-OT-like_dom"/>
</dbReference>
<dbReference type="AlphaFoldDB" id="A0A1B1K878"/>
<keyword evidence="2" id="KW-0413">Isomerase</keyword>
<dbReference type="GO" id="GO:0016853">
    <property type="term" value="F:isomerase activity"/>
    <property type="evidence" value="ECO:0007669"/>
    <property type="project" value="UniProtKB-KW"/>
</dbReference>
<accession>A0A1B1K878</accession>
<sequence>MPIINVNHASPLTADEIEALMAGLTEVYASVTKANASAVHVLVQQVPSDRWGVGGESLAVRNSRAAAATA</sequence>
<dbReference type="Pfam" id="PF01361">
    <property type="entry name" value="Tautomerase"/>
    <property type="match status" value="1"/>
</dbReference>
<evidence type="ECO:0000256" key="1">
    <source>
        <dbReference type="ARBA" id="ARBA00006723"/>
    </source>
</evidence>
<reference evidence="4" key="1">
    <citation type="submission" date="2014-07" db="EMBL/GenBank/DDBJ databases">
        <authorList>
            <person name="Zhang J.E."/>
            <person name="Yang H."/>
            <person name="Guo J."/>
            <person name="Deng Z."/>
            <person name="Luo H."/>
            <person name="Luo M."/>
            <person name="Zhao B."/>
        </authorList>
    </citation>
    <scope>NUCLEOTIDE SEQUENCE [LARGE SCALE GENOMIC DNA]</scope>
    <source>
        <strain evidence="4">1CP</strain>
    </source>
</reference>
<gene>
    <name evidence="4" type="ORF">R1CP_20760</name>
</gene>
<organism evidence="4">
    <name type="scientific">Rhodococcus opacus</name>
    <name type="common">Nocardia opaca</name>
    <dbReference type="NCBI Taxonomy" id="37919"/>
    <lineage>
        <taxon>Bacteria</taxon>
        <taxon>Bacillati</taxon>
        <taxon>Actinomycetota</taxon>
        <taxon>Actinomycetes</taxon>
        <taxon>Mycobacteriales</taxon>
        <taxon>Nocardiaceae</taxon>
        <taxon>Rhodococcus</taxon>
    </lineage>
</organism>
<comment type="similarity">
    <text evidence="1">Belongs to the 4-oxalocrotonate tautomerase family.</text>
</comment>
<dbReference type="InterPro" id="IPR014347">
    <property type="entry name" value="Tautomerase/MIF_sf"/>
</dbReference>